<dbReference type="Proteomes" id="UP000245768">
    <property type="component" value="Unassembled WGS sequence"/>
</dbReference>
<keyword evidence="5" id="KW-1185">Reference proteome</keyword>
<reference evidence="4 5" key="1">
    <citation type="journal article" date="2018" name="Mol. Biol. Evol.">
        <title>Broad Genomic Sampling Reveals a Smut Pathogenic Ancestry of the Fungal Clade Ustilaginomycotina.</title>
        <authorList>
            <person name="Kijpornyongpan T."/>
            <person name="Mondo S.J."/>
            <person name="Barry K."/>
            <person name="Sandor L."/>
            <person name="Lee J."/>
            <person name="Lipzen A."/>
            <person name="Pangilinan J."/>
            <person name="LaButti K."/>
            <person name="Hainaut M."/>
            <person name="Henrissat B."/>
            <person name="Grigoriev I.V."/>
            <person name="Spatafora J.W."/>
            <person name="Aime M.C."/>
        </authorList>
    </citation>
    <scope>NUCLEOTIDE SEQUENCE [LARGE SCALE GENOMIC DNA]</scope>
    <source>
        <strain evidence="4 5">MCA 4198</strain>
    </source>
</reference>
<dbReference type="OrthoDB" id="447314at2759"/>
<dbReference type="GeneID" id="37042712"/>
<evidence type="ECO:0000256" key="1">
    <source>
        <dbReference type="ARBA" id="ARBA00008325"/>
    </source>
</evidence>
<accession>A0A316YYP7</accession>
<dbReference type="PANTHER" id="PTHR28023:SF1">
    <property type="entry name" value="UPF0357 PROTEIN YCL012C"/>
    <property type="match status" value="1"/>
</dbReference>
<sequence>MLSLYTLTFYSSILLLLAVAVYLARYRLFHLLPASLQDRLSPSLPTSSTSSSSRVPRSLYARLPTYDWASSRLAGLHSTLFDIEENMRDSAETRSGLEQAGADEVKRVMQQQGVDFDTARLIVNQRRFQSNNIDPRTGMPLDSKAVTFENLR</sequence>
<name>A0A316YYP7_9BASI</name>
<evidence type="ECO:0000256" key="3">
    <source>
        <dbReference type="SAM" id="Phobius"/>
    </source>
</evidence>
<evidence type="ECO:0000256" key="2">
    <source>
        <dbReference type="ARBA" id="ARBA00022729"/>
    </source>
</evidence>
<keyword evidence="3" id="KW-0812">Transmembrane</keyword>
<dbReference type="RefSeq" id="XP_025381430.1">
    <property type="nucleotide sequence ID" value="XM_025520796.1"/>
</dbReference>
<proteinExistence type="inferred from homology"/>
<evidence type="ECO:0000313" key="5">
    <source>
        <dbReference type="Proteomes" id="UP000245768"/>
    </source>
</evidence>
<dbReference type="AlphaFoldDB" id="A0A316YYP7"/>
<protein>
    <submittedName>
        <fullName evidence="4">Uncharacterized protein</fullName>
    </submittedName>
</protein>
<dbReference type="InParanoid" id="A0A316YYP7"/>
<dbReference type="PANTHER" id="PTHR28023">
    <property type="entry name" value="UPF0357 PROTEIN YCL012C"/>
    <property type="match status" value="1"/>
</dbReference>
<comment type="similarity">
    <text evidence="1">Belongs to the UPF0357 family.</text>
</comment>
<evidence type="ECO:0000313" key="4">
    <source>
        <dbReference type="EMBL" id="PWN94232.1"/>
    </source>
</evidence>
<organism evidence="4 5">
    <name type="scientific">Acaromyces ingoldii</name>
    <dbReference type="NCBI Taxonomy" id="215250"/>
    <lineage>
        <taxon>Eukaryota</taxon>
        <taxon>Fungi</taxon>
        <taxon>Dikarya</taxon>
        <taxon>Basidiomycota</taxon>
        <taxon>Ustilaginomycotina</taxon>
        <taxon>Exobasidiomycetes</taxon>
        <taxon>Exobasidiales</taxon>
        <taxon>Cryptobasidiaceae</taxon>
        <taxon>Acaromyces</taxon>
    </lineage>
</organism>
<dbReference type="Pfam" id="PF09435">
    <property type="entry name" value="DUF2015"/>
    <property type="match status" value="1"/>
</dbReference>
<keyword evidence="3" id="KW-0472">Membrane</keyword>
<keyword evidence="3" id="KW-1133">Transmembrane helix</keyword>
<dbReference type="EMBL" id="KZ819634">
    <property type="protein sequence ID" value="PWN94232.1"/>
    <property type="molecule type" value="Genomic_DNA"/>
</dbReference>
<dbReference type="InterPro" id="IPR018559">
    <property type="entry name" value="DUF2015"/>
</dbReference>
<gene>
    <name evidence="4" type="ORF">FA10DRAFT_264792</name>
</gene>
<feature type="transmembrane region" description="Helical" evidence="3">
    <location>
        <begin position="6"/>
        <end position="24"/>
    </location>
</feature>
<keyword evidence="2" id="KW-0732">Signal</keyword>